<protein>
    <submittedName>
        <fullName evidence="1">Uncharacterized protein</fullName>
    </submittedName>
</protein>
<proteinExistence type="predicted"/>
<dbReference type="AlphaFoldDB" id="A0A0A8ZXQ6"/>
<organism evidence="1">
    <name type="scientific">Arundo donax</name>
    <name type="common">Giant reed</name>
    <name type="synonym">Donax arundinaceus</name>
    <dbReference type="NCBI Taxonomy" id="35708"/>
    <lineage>
        <taxon>Eukaryota</taxon>
        <taxon>Viridiplantae</taxon>
        <taxon>Streptophyta</taxon>
        <taxon>Embryophyta</taxon>
        <taxon>Tracheophyta</taxon>
        <taxon>Spermatophyta</taxon>
        <taxon>Magnoliopsida</taxon>
        <taxon>Liliopsida</taxon>
        <taxon>Poales</taxon>
        <taxon>Poaceae</taxon>
        <taxon>PACMAD clade</taxon>
        <taxon>Arundinoideae</taxon>
        <taxon>Arundineae</taxon>
        <taxon>Arundo</taxon>
    </lineage>
</organism>
<sequence length="50" mass="5928">MFKITSKPQDLQNNPVGFILFHVKFLNSVLFQTMCSLEIFSYFKFKAYCI</sequence>
<dbReference type="EMBL" id="GBRH01256345">
    <property type="protein sequence ID" value="JAD41550.1"/>
    <property type="molecule type" value="Transcribed_RNA"/>
</dbReference>
<name>A0A0A8ZXQ6_ARUDO</name>
<accession>A0A0A8ZXQ6</accession>
<reference evidence="1" key="2">
    <citation type="journal article" date="2015" name="Data Brief">
        <title>Shoot transcriptome of the giant reed, Arundo donax.</title>
        <authorList>
            <person name="Barrero R.A."/>
            <person name="Guerrero F.D."/>
            <person name="Moolhuijzen P."/>
            <person name="Goolsby J.A."/>
            <person name="Tidwell J."/>
            <person name="Bellgard S.E."/>
            <person name="Bellgard M.I."/>
        </authorList>
    </citation>
    <scope>NUCLEOTIDE SEQUENCE</scope>
    <source>
        <tissue evidence="1">Shoot tissue taken approximately 20 cm above the soil surface</tissue>
    </source>
</reference>
<reference evidence="1" key="1">
    <citation type="submission" date="2014-09" db="EMBL/GenBank/DDBJ databases">
        <authorList>
            <person name="Magalhaes I.L.F."/>
            <person name="Oliveira U."/>
            <person name="Santos F.R."/>
            <person name="Vidigal T.H.D.A."/>
            <person name="Brescovit A.D."/>
            <person name="Santos A.J."/>
        </authorList>
    </citation>
    <scope>NUCLEOTIDE SEQUENCE</scope>
    <source>
        <tissue evidence="1">Shoot tissue taken approximately 20 cm above the soil surface</tissue>
    </source>
</reference>
<evidence type="ECO:0000313" key="1">
    <source>
        <dbReference type="EMBL" id="JAD41550.1"/>
    </source>
</evidence>